<dbReference type="PANTHER" id="PTHR30605">
    <property type="entry name" value="ANHYDRO-N-ACETYLMURAMIC ACID KINASE"/>
    <property type="match status" value="1"/>
</dbReference>
<dbReference type="KEGG" id="brh:RBRH_02068"/>
<dbReference type="STRING" id="882378.RBRH_02068"/>
<accession>E5ALN0</accession>
<dbReference type="GO" id="GO:0006040">
    <property type="term" value="P:amino sugar metabolic process"/>
    <property type="evidence" value="ECO:0007669"/>
    <property type="project" value="InterPro"/>
</dbReference>
<dbReference type="eggNOG" id="COG2377">
    <property type="taxonomic scope" value="Bacteria"/>
</dbReference>
<proteinExistence type="predicted"/>
<dbReference type="PANTHER" id="PTHR30605:SF0">
    <property type="entry name" value="ANHYDRO-N-ACETYLMURAMIC ACID KINASE"/>
    <property type="match status" value="1"/>
</dbReference>
<protein>
    <recommendedName>
        <fullName evidence="3">Anhydro-N-acetylmuramic acid kinase</fullName>
    </recommendedName>
</protein>
<dbReference type="GO" id="GO:0009254">
    <property type="term" value="P:peptidoglycan turnover"/>
    <property type="evidence" value="ECO:0007669"/>
    <property type="project" value="InterPro"/>
</dbReference>
<dbReference type="Pfam" id="PF03702">
    <property type="entry name" value="AnmK"/>
    <property type="match status" value="1"/>
</dbReference>
<gene>
    <name evidence="1" type="ordered locus">RBRH_02068</name>
</gene>
<dbReference type="EMBL" id="FR687359">
    <property type="protein sequence ID" value="CBW76051.1"/>
    <property type="molecule type" value="Genomic_DNA"/>
</dbReference>
<sequence>MRWWRTQCRPASGALQTALQRAGAAHARVETTDALGIAPHQVEALAFAWLAMRHVARLPGNLPTVTGAAGGRVLGALYPR</sequence>
<dbReference type="GO" id="GO:0005524">
    <property type="term" value="F:ATP binding"/>
    <property type="evidence" value="ECO:0007669"/>
    <property type="project" value="InterPro"/>
</dbReference>
<dbReference type="Gene3D" id="3.30.420.40">
    <property type="match status" value="1"/>
</dbReference>
<name>E5ALN0_MYCRK</name>
<evidence type="ECO:0000313" key="1">
    <source>
        <dbReference type="EMBL" id="CBW76051.1"/>
    </source>
</evidence>
<dbReference type="InterPro" id="IPR005338">
    <property type="entry name" value="Anhydro_N_Ac-Mur_kinase"/>
</dbReference>
<dbReference type="HOGENOM" id="CLU_2583023_0_0_4"/>
<dbReference type="GO" id="GO:0016773">
    <property type="term" value="F:phosphotransferase activity, alcohol group as acceptor"/>
    <property type="evidence" value="ECO:0007669"/>
    <property type="project" value="InterPro"/>
</dbReference>
<reference evidence="1 2" key="1">
    <citation type="journal article" date="2011" name="J. Bacteriol.">
        <title>Complete genome sequence of Burkholderia rhizoxinica, an endosymbiont of Rhizopus microsporus.</title>
        <authorList>
            <person name="Lackner G."/>
            <person name="Moebius N."/>
            <person name="Partida-Martinez L."/>
            <person name="Hertweck C."/>
        </authorList>
    </citation>
    <scope>NUCLEOTIDE SEQUENCE [LARGE SCALE GENOMIC DNA]</scope>
    <source>
        <strain evidence="2">DSM 19002 / CIP 109453 / HKI 454</strain>
    </source>
</reference>
<evidence type="ECO:0000313" key="2">
    <source>
        <dbReference type="Proteomes" id="UP000007437"/>
    </source>
</evidence>
<dbReference type="Proteomes" id="UP000007437">
    <property type="component" value="Chromosome"/>
</dbReference>
<dbReference type="AlphaFoldDB" id="E5ALN0"/>
<evidence type="ECO:0008006" key="3">
    <source>
        <dbReference type="Google" id="ProtNLM"/>
    </source>
</evidence>
<organism evidence="1 2">
    <name type="scientific">Mycetohabitans rhizoxinica (strain DSM 19002 / CIP 109453 / HKI 454)</name>
    <name type="common">Paraburkholderia rhizoxinica</name>
    <dbReference type="NCBI Taxonomy" id="882378"/>
    <lineage>
        <taxon>Bacteria</taxon>
        <taxon>Pseudomonadati</taxon>
        <taxon>Pseudomonadota</taxon>
        <taxon>Betaproteobacteria</taxon>
        <taxon>Burkholderiales</taxon>
        <taxon>Burkholderiaceae</taxon>
        <taxon>Mycetohabitans</taxon>
    </lineage>
</organism>